<dbReference type="Pfam" id="PF07533">
    <property type="entry name" value="BRK"/>
    <property type="match status" value="1"/>
</dbReference>
<feature type="region of interest" description="Disordered" evidence="9">
    <location>
        <begin position="1643"/>
        <end position="1889"/>
    </location>
</feature>
<feature type="region of interest" description="Disordered" evidence="9">
    <location>
        <begin position="154"/>
        <end position="208"/>
    </location>
</feature>
<feature type="compositionally biased region" description="Low complexity" evidence="9">
    <location>
        <begin position="862"/>
        <end position="876"/>
    </location>
</feature>
<evidence type="ECO:0000256" key="6">
    <source>
        <dbReference type="ARBA" id="ARBA00023163"/>
    </source>
</evidence>
<dbReference type="CDD" id="cd15552">
    <property type="entry name" value="PHD_PHF3_like"/>
    <property type="match status" value="1"/>
</dbReference>
<dbReference type="Pfam" id="PF07744">
    <property type="entry name" value="SPOC"/>
    <property type="match status" value="1"/>
</dbReference>
<sequence>MKTKVTSDSNTESVPSQTTAVTTSAVQSSVWSICDISTDTHVELRDITPSISPVFTDDQVHELTRTSSGVDVLGEHFLPPGTFKRIDEVLSSDGQSNLLYSDPVLRSALKSSNHDVLLPEDLAFHGSMFPSFDSIVEADRILNKRDEEADVIHSEVDGDPKSADLSNKAGSSVKNATNKAADDDGNTSGTDSRLRRSPRKRVQVKKDSDILKSATLAQKSISRGKDISKLKYANTEEEAPKKEMRRSGRGQKKIEKEETDTDKTEKESAGNTKKKNRKVDVTDDESSGKQDSLSKNVRRSPRNQSKAQEEDNKKATSKKDEKAEKTNSSCTETNSSCTENKEAPSGNENSKSKTQEQASKNKASGHKSDIEEKKSVRKSGRITRNKENQQKEEDEERAVDESSDGNEKQSKGKAEGKKAKNAKVKVEKESVKDEACEKPKVKIGNKNDTENELVKQEEEQNDSDSKAVSKRKGDSIKKETCEGEEMVKKRRGKSTNREKKEKENDIDKKSDKESEEKVEESTTIEDPAIEVKGDNVISEKKEDRPVEGSRKKVDAEAIKSRIKQDVAENLSPTKESLKNEKPGQGNEEPQDESSDEHEEEEYNEDSDYDPEYDPDRLWCVCRKPHGNKFMICCDNCEEWFHGICVGITMAQGRQMERNGQEYTCPKCRAKIEEETKKGQSLTDPTVKENNESASSTEQGEKSPSKRHHHSRKDHSLKIKLPSPEKRKHRLRRSRDEIFEDVNRKRIKELNKLSSEHMKEEKTTKALESRGFRIPKKVRTTPTPALHSHPPAHQKCIRSGCSMMAEHHSLYCSHGCIQRHAEESVNVILEEKRKRLGSRSSVSSSKNVTPPTPTLLGSSSWDSQQPTVSSHSESSSQLREGIAVIERSTGRVIAGVAAPSQEELVDWLQDHPSFEVLCPTVKDDKKKEKKEDSEKTVRESIRKSLKDILTTRSKDQPDVNVSGEEIDKCSHSVEGEMYSFFGDTGYRYKNKYRSLMFNLKDPRNKVLFCHVLSGEITVDRLVRMTPEQLASPELATWREQETKHTLEMIKMNQEEINATKAHIKKTHKGEVEIDDDDLSSLENSVKANAELNVEKDLPDSNTSPNILLLDTTDEHRIHLFDLNCRICTGKMAPPGEPPRRETPSPLVSTTSIVQTVAESSMPSPTPMEISTSANSPDSATVSQAPLSPSVLSKTQKKAPAVWKGFVMMQGVAKFGTSAYRVSGSCDDLLHLLPDTLHVQGRIAHDQVWDYLTQLKSSTSREVCVIRYEASSDDEKLSYVSLYSYFYSRKRCGVVSNCYTGVKDMYLVPLASHQPIPPELLPFDGPGLDEPRPHMLLGVIVRSKALFKRPRALSQRSLSPPPKRRTSSASAETNSSDGGTGDSPSRKSGDTSFSELRDSPPADIDDIVFQYNTTQAKMASKVGKESPVKASPSSETIASPTTSKDSSSVPALEAQKQQLLDLQERARQYILAQTQRKQTASEDQGQSLKVPYSSDATNEGKEAGKTGGNGDDDDAPYDPEEGLNLDLDVNDPTPTKPVVAAQPEEPPKPSSLEMLVSTLQKLQGVAPNLSALTSLLPKVSTTTSGGTAGRSILTSEARSATAISSLDSGAHLGKSLTTEPGTSALASGILQPVAAVSSLLQPVTLPSSTSQSTVSTDYRSHQAVSTTRGSQLSPISAQRLHLSSQRLQQQEVERPQAEPSLHNRAHTRPSSGQRYGDHRPHYGGTSSDYIQKPGSSSAQGNQAEPSELSLPNRWNPSEPPQVNRQVNTASQEIAQYSGLRPEERARLAAHESRLESRENPRSSEHREDNYDQRRLNDRQRPSWHNDSRFPRDSRNSRDDSRRPFREEYRHGRPWCSDDQRRDRFEHDRSRQNDRGRERRFKEHWSRDRWRR</sequence>
<dbReference type="Pfam" id="PF00628">
    <property type="entry name" value="PHD"/>
    <property type="match status" value="1"/>
</dbReference>
<feature type="region of interest" description="Disordered" evidence="9">
    <location>
        <begin position="1349"/>
        <end position="1401"/>
    </location>
</feature>
<keyword evidence="7" id="KW-0539">Nucleus</keyword>
<evidence type="ECO:0000259" key="11">
    <source>
        <dbReference type="PROSITE" id="PS51321"/>
    </source>
</evidence>
<dbReference type="SUPFAM" id="SSF46942">
    <property type="entry name" value="Elongation factor TFIIS domain 2"/>
    <property type="match status" value="1"/>
</dbReference>
<feature type="region of interest" description="Disordered" evidence="9">
    <location>
        <begin position="832"/>
        <end position="878"/>
    </location>
</feature>
<feature type="region of interest" description="Disordered" evidence="9">
    <location>
        <begin position="229"/>
        <end position="609"/>
    </location>
</feature>
<dbReference type="EMBL" id="JARQWQ010000077">
    <property type="protein sequence ID" value="KAK2553438.1"/>
    <property type="molecule type" value="Genomic_DNA"/>
</dbReference>
<dbReference type="CDD" id="cd21541">
    <property type="entry name" value="SPOC_PHF3-like"/>
    <property type="match status" value="1"/>
</dbReference>
<dbReference type="SMART" id="SM00249">
    <property type="entry name" value="PHD"/>
    <property type="match status" value="1"/>
</dbReference>
<keyword evidence="2" id="KW-0479">Metal-binding</keyword>
<feature type="region of interest" description="Disordered" evidence="9">
    <location>
        <begin position="1157"/>
        <end position="1189"/>
    </location>
</feature>
<dbReference type="SMART" id="SM00510">
    <property type="entry name" value="TFS2M"/>
    <property type="match status" value="1"/>
</dbReference>
<feature type="compositionally biased region" description="Acidic residues" evidence="9">
    <location>
        <begin position="588"/>
        <end position="609"/>
    </location>
</feature>
<feature type="compositionally biased region" description="Polar residues" evidence="9">
    <location>
        <begin position="1471"/>
        <end position="1485"/>
    </location>
</feature>
<evidence type="ECO:0000256" key="7">
    <source>
        <dbReference type="ARBA" id="ARBA00023242"/>
    </source>
</evidence>
<dbReference type="PANTHER" id="PTHR11477">
    <property type="entry name" value="TRANSCRIPTION FACTOR S-II ZINC FINGER DOMAIN-CONTAINING PROTEIN"/>
    <property type="match status" value="1"/>
</dbReference>
<keyword evidence="6" id="KW-0804">Transcription</keyword>
<organism evidence="12 13">
    <name type="scientific">Acropora cervicornis</name>
    <name type="common">Staghorn coral</name>
    <dbReference type="NCBI Taxonomy" id="6130"/>
    <lineage>
        <taxon>Eukaryota</taxon>
        <taxon>Metazoa</taxon>
        <taxon>Cnidaria</taxon>
        <taxon>Anthozoa</taxon>
        <taxon>Hexacorallia</taxon>
        <taxon>Scleractinia</taxon>
        <taxon>Astrocoeniina</taxon>
        <taxon>Acroporidae</taxon>
        <taxon>Acropora</taxon>
    </lineage>
</organism>
<feature type="region of interest" description="Disordered" evidence="9">
    <location>
        <begin position="674"/>
        <end position="735"/>
    </location>
</feature>
<dbReference type="Gene3D" id="3.30.40.10">
    <property type="entry name" value="Zinc/RING finger domain, C3HC4 (zinc finger)"/>
    <property type="match status" value="1"/>
</dbReference>
<dbReference type="SMART" id="SM00592">
    <property type="entry name" value="BRK"/>
    <property type="match status" value="1"/>
</dbReference>
<feature type="compositionally biased region" description="Polar residues" evidence="9">
    <location>
        <begin position="164"/>
        <end position="178"/>
    </location>
</feature>
<keyword evidence="5" id="KW-0805">Transcription regulation</keyword>
<dbReference type="PANTHER" id="PTHR11477:SF51">
    <property type="entry name" value="PROTEIN PARTNER OF SNF, ISOFORM B"/>
    <property type="match status" value="1"/>
</dbReference>
<dbReference type="InterPro" id="IPR006576">
    <property type="entry name" value="BRK_domain"/>
</dbReference>
<feature type="compositionally biased region" description="Basic and acidic residues" evidence="9">
    <location>
        <begin position="529"/>
        <end position="566"/>
    </location>
</feature>
<comment type="caution">
    <text evidence="12">The sequence shown here is derived from an EMBL/GenBank/DDBJ whole genome shotgun (WGS) entry which is preliminary data.</text>
</comment>
<proteinExistence type="predicted"/>
<evidence type="ECO:0000313" key="12">
    <source>
        <dbReference type="EMBL" id="KAK2553438.1"/>
    </source>
</evidence>
<dbReference type="InterPro" id="IPR013083">
    <property type="entry name" value="Znf_RING/FYVE/PHD"/>
</dbReference>
<dbReference type="PROSITE" id="PS50016">
    <property type="entry name" value="ZF_PHD_2"/>
    <property type="match status" value="1"/>
</dbReference>
<evidence type="ECO:0000256" key="5">
    <source>
        <dbReference type="ARBA" id="ARBA00023015"/>
    </source>
</evidence>
<dbReference type="GO" id="GO:0006351">
    <property type="term" value="P:DNA-templated transcription"/>
    <property type="evidence" value="ECO:0007669"/>
    <property type="project" value="InterPro"/>
</dbReference>
<feature type="compositionally biased region" description="Polar residues" evidence="9">
    <location>
        <begin position="1722"/>
        <end position="1742"/>
    </location>
</feature>
<accession>A0AAD9Q2H4</accession>
<feature type="compositionally biased region" description="Basic and acidic residues" evidence="9">
    <location>
        <begin position="238"/>
        <end position="268"/>
    </location>
</feature>
<feature type="compositionally biased region" description="Polar residues" evidence="9">
    <location>
        <begin position="1643"/>
        <end position="1674"/>
    </location>
</feature>
<dbReference type="PROSITE" id="PS51321">
    <property type="entry name" value="TFIIS_CENTRAL"/>
    <property type="match status" value="1"/>
</dbReference>
<feature type="region of interest" description="Disordered" evidence="9">
    <location>
        <begin position="1471"/>
        <end position="1548"/>
    </location>
</feature>
<dbReference type="InterPro" id="IPR036575">
    <property type="entry name" value="TFIIS_cen_dom_sf"/>
</dbReference>
<feature type="compositionally biased region" description="Polar residues" evidence="9">
    <location>
        <begin position="1750"/>
        <end position="1772"/>
    </location>
</feature>
<feature type="compositionally biased region" description="Basic and acidic residues" evidence="9">
    <location>
        <begin position="495"/>
        <end position="515"/>
    </location>
</feature>
<feature type="compositionally biased region" description="Acidic residues" evidence="9">
    <location>
        <begin position="1508"/>
        <end position="1521"/>
    </location>
</feature>
<keyword evidence="13" id="KW-1185">Reference proteome</keyword>
<dbReference type="Proteomes" id="UP001249851">
    <property type="component" value="Unassembled WGS sequence"/>
</dbReference>
<reference evidence="12" key="2">
    <citation type="journal article" date="2023" name="Science">
        <title>Genomic signatures of disease resistance in endangered staghorn corals.</title>
        <authorList>
            <person name="Vollmer S.V."/>
            <person name="Selwyn J.D."/>
            <person name="Despard B.A."/>
            <person name="Roesel C.L."/>
        </authorList>
    </citation>
    <scope>NUCLEOTIDE SEQUENCE</scope>
    <source>
        <strain evidence="12">K2</strain>
    </source>
</reference>
<feature type="compositionally biased region" description="Low complexity" evidence="9">
    <location>
        <begin position="326"/>
        <end position="338"/>
    </location>
</feature>
<dbReference type="InterPro" id="IPR019787">
    <property type="entry name" value="Znf_PHD-finger"/>
</dbReference>
<reference evidence="12" key="1">
    <citation type="journal article" date="2023" name="G3 (Bethesda)">
        <title>Whole genome assembly and annotation of the endangered Caribbean coral Acropora cervicornis.</title>
        <authorList>
            <person name="Selwyn J.D."/>
            <person name="Vollmer S.V."/>
        </authorList>
    </citation>
    <scope>NUCLEOTIDE SEQUENCE</scope>
    <source>
        <strain evidence="12">K2</strain>
    </source>
</reference>
<keyword evidence="3 8" id="KW-0863">Zinc-finger</keyword>
<gene>
    <name evidence="12" type="ORF">P5673_025192</name>
</gene>
<feature type="compositionally biased region" description="Polar residues" evidence="9">
    <location>
        <begin position="1429"/>
        <end position="1454"/>
    </location>
</feature>
<feature type="domain" description="TFIIS central" evidence="11">
    <location>
        <begin position="936"/>
        <end position="1056"/>
    </location>
</feature>
<feature type="region of interest" description="Disordered" evidence="9">
    <location>
        <begin position="1416"/>
        <end position="1454"/>
    </location>
</feature>
<feature type="compositionally biased region" description="Basic and acidic residues" evidence="9">
    <location>
        <begin position="307"/>
        <end position="325"/>
    </location>
</feature>
<evidence type="ECO:0000256" key="2">
    <source>
        <dbReference type="ARBA" id="ARBA00022723"/>
    </source>
</evidence>
<comment type="subcellular location">
    <subcellularLocation>
        <location evidence="1">Nucleus</location>
    </subcellularLocation>
</comment>
<dbReference type="InterPro" id="IPR003618">
    <property type="entry name" value="TFIIS_cen_dom"/>
</dbReference>
<evidence type="ECO:0000313" key="13">
    <source>
        <dbReference type="Proteomes" id="UP001249851"/>
    </source>
</evidence>
<dbReference type="InterPro" id="IPR019786">
    <property type="entry name" value="Zinc_finger_PHD-type_CS"/>
</dbReference>
<dbReference type="InterPro" id="IPR011011">
    <property type="entry name" value="Znf_FYVE_PHD"/>
</dbReference>
<dbReference type="GO" id="GO:0005634">
    <property type="term" value="C:nucleus"/>
    <property type="evidence" value="ECO:0007669"/>
    <property type="project" value="UniProtKB-SubCell"/>
</dbReference>
<dbReference type="InterPro" id="IPR012921">
    <property type="entry name" value="SPOC_C"/>
</dbReference>
<feature type="compositionally biased region" description="Acidic residues" evidence="9">
    <location>
        <begin position="392"/>
        <end position="404"/>
    </location>
</feature>
<dbReference type="Gene3D" id="3.40.5.120">
    <property type="match status" value="1"/>
</dbReference>
<dbReference type="Pfam" id="PF07500">
    <property type="entry name" value="TFIIS_M"/>
    <property type="match status" value="1"/>
</dbReference>
<evidence type="ECO:0000256" key="4">
    <source>
        <dbReference type="ARBA" id="ARBA00022833"/>
    </source>
</evidence>
<dbReference type="Gene3D" id="1.10.472.30">
    <property type="entry name" value="Transcription elongation factor S-II, central domain"/>
    <property type="match status" value="1"/>
</dbReference>
<evidence type="ECO:0000256" key="8">
    <source>
        <dbReference type="PROSITE-ProRule" id="PRU00146"/>
    </source>
</evidence>
<feature type="compositionally biased region" description="Low complexity" evidence="9">
    <location>
        <begin position="1676"/>
        <end position="1688"/>
    </location>
</feature>
<feature type="compositionally biased region" description="Polar residues" evidence="9">
    <location>
        <begin position="1365"/>
        <end position="1375"/>
    </location>
</feature>
<feature type="domain" description="PHD-type" evidence="10">
    <location>
        <begin position="616"/>
        <end position="670"/>
    </location>
</feature>
<evidence type="ECO:0000256" key="1">
    <source>
        <dbReference type="ARBA" id="ARBA00004123"/>
    </source>
</evidence>
<evidence type="ECO:0000256" key="3">
    <source>
        <dbReference type="ARBA" id="ARBA00022771"/>
    </source>
</evidence>
<dbReference type="SUPFAM" id="SSF57903">
    <property type="entry name" value="FYVE/PHD zinc finger"/>
    <property type="match status" value="1"/>
</dbReference>
<keyword evidence="4" id="KW-0862">Zinc</keyword>
<dbReference type="GO" id="GO:0008270">
    <property type="term" value="F:zinc ion binding"/>
    <property type="evidence" value="ECO:0007669"/>
    <property type="project" value="UniProtKB-KW"/>
</dbReference>
<feature type="compositionally biased region" description="Basic residues" evidence="9">
    <location>
        <begin position="704"/>
        <end position="714"/>
    </location>
</feature>
<dbReference type="InterPro" id="IPR001965">
    <property type="entry name" value="Znf_PHD"/>
</dbReference>
<protein>
    <submittedName>
        <fullName evidence="12">PHD finger protein 3</fullName>
    </submittedName>
</protein>
<feature type="compositionally biased region" description="Basic and acidic residues" evidence="9">
    <location>
        <begin position="1778"/>
        <end position="1889"/>
    </location>
</feature>
<evidence type="ECO:0000259" key="10">
    <source>
        <dbReference type="PROSITE" id="PS50016"/>
    </source>
</evidence>
<name>A0AAD9Q2H4_ACRCE</name>
<dbReference type="PROSITE" id="PS01359">
    <property type="entry name" value="ZF_PHD_1"/>
    <property type="match status" value="1"/>
</dbReference>
<dbReference type="SUPFAM" id="SSF160481">
    <property type="entry name" value="BRK domain-like"/>
    <property type="match status" value="1"/>
</dbReference>
<evidence type="ECO:0000256" key="9">
    <source>
        <dbReference type="SAM" id="MobiDB-lite"/>
    </source>
</evidence>
<dbReference type="InterPro" id="IPR037259">
    <property type="entry name" value="BRK_sf"/>
</dbReference>
<feature type="compositionally biased region" description="Basic and acidic residues" evidence="9">
    <location>
        <begin position="1382"/>
        <end position="1398"/>
    </location>
</feature>
<feature type="compositionally biased region" description="Basic and acidic residues" evidence="9">
    <location>
        <begin position="405"/>
        <end position="487"/>
    </location>
</feature>